<dbReference type="AlphaFoldDB" id="A0A183A034"/>
<sequence>MIVDIVNDLILYVEPQRKAQSERNRVALGLMSESQVRTAILRDQESLRQFVADQRNLERYLWTVARQVMSSLDVAQTQPVLFGPGESVAGGATDAPGLSRSRTAGSVPRRPLPMSIQYVQFASGRSNVIREIISGDEAWVYSFDPEIKQQSAL</sequence>
<organism evidence="4">
    <name type="scientific">Echinostoma caproni</name>
    <dbReference type="NCBI Taxonomy" id="27848"/>
    <lineage>
        <taxon>Eukaryota</taxon>
        <taxon>Metazoa</taxon>
        <taxon>Spiralia</taxon>
        <taxon>Lophotrochozoa</taxon>
        <taxon>Platyhelminthes</taxon>
        <taxon>Trematoda</taxon>
        <taxon>Digenea</taxon>
        <taxon>Plagiorchiida</taxon>
        <taxon>Echinostomata</taxon>
        <taxon>Echinostomatoidea</taxon>
        <taxon>Echinostomatidae</taxon>
        <taxon>Echinostoma</taxon>
    </lineage>
</organism>
<keyword evidence="3" id="KW-1185">Reference proteome</keyword>
<accession>A0A183A034</accession>
<name>A0A183A034_9TREM</name>
<evidence type="ECO:0000313" key="2">
    <source>
        <dbReference type="EMBL" id="VDP21470.1"/>
    </source>
</evidence>
<evidence type="ECO:0000313" key="3">
    <source>
        <dbReference type="Proteomes" id="UP000272942"/>
    </source>
</evidence>
<reference evidence="2 3" key="2">
    <citation type="submission" date="2018-11" db="EMBL/GenBank/DDBJ databases">
        <authorList>
            <consortium name="Pathogen Informatics"/>
        </authorList>
    </citation>
    <scope>NUCLEOTIDE SEQUENCE [LARGE SCALE GENOMIC DNA]</scope>
    <source>
        <strain evidence="2 3">Egypt</strain>
    </source>
</reference>
<protein>
    <submittedName>
        <fullName evidence="4">Nup54 domain-containing protein</fullName>
    </submittedName>
</protein>
<dbReference type="WBParaSite" id="ECPE_0000031801-mRNA-1">
    <property type="protein sequence ID" value="ECPE_0000031801-mRNA-1"/>
    <property type="gene ID" value="ECPE_0000031801"/>
</dbReference>
<dbReference type="Proteomes" id="UP000272942">
    <property type="component" value="Unassembled WGS sequence"/>
</dbReference>
<reference evidence="4" key="1">
    <citation type="submission" date="2016-06" db="UniProtKB">
        <authorList>
            <consortium name="WormBaseParasite"/>
        </authorList>
    </citation>
    <scope>IDENTIFICATION</scope>
</reference>
<feature type="region of interest" description="Disordered" evidence="1">
    <location>
        <begin position="85"/>
        <end position="109"/>
    </location>
</feature>
<evidence type="ECO:0000256" key="1">
    <source>
        <dbReference type="SAM" id="MobiDB-lite"/>
    </source>
</evidence>
<proteinExistence type="predicted"/>
<dbReference type="EMBL" id="UZAN01001021">
    <property type="protein sequence ID" value="VDP21470.1"/>
    <property type="molecule type" value="Genomic_DNA"/>
</dbReference>
<evidence type="ECO:0000313" key="4">
    <source>
        <dbReference type="WBParaSite" id="ECPE_0000031801-mRNA-1"/>
    </source>
</evidence>
<gene>
    <name evidence="2" type="ORF">ECPE_LOCUS319</name>
</gene>
<dbReference type="OrthoDB" id="10018757at2759"/>